<dbReference type="Proteomes" id="UP000078447">
    <property type="component" value="Unassembled WGS sequence"/>
</dbReference>
<sequence>MKSRRTALLRLVVPLYSLLNLTLLAFGYDPLPFETTEVETALTALVGAMTLIYAWWKNNNLTQAAARAQHYLVQLKDQKDVENQTRTN</sequence>
<evidence type="ECO:0000256" key="1">
    <source>
        <dbReference type="ARBA" id="ARBA00004370"/>
    </source>
</evidence>
<feature type="transmembrane region" description="Helical" evidence="5">
    <location>
        <begin position="7"/>
        <end position="28"/>
    </location>
</feature>
<keyword evidence="7" id="KW-1185">Reference proteome</keyword>
<dbReference type="EMBL" id="LVVL01000001">
    <property type="protein sequence ID" value="OAN15588.1"/>
    <property type="molecule type" value="Genomic_DNA"/>
</dbReference>
<proteinExistence type="predicted"/>
<evidence type="ECO:0000256" key="5">
    <source>
        <dbReference type="SAM" id="Phobius"/>
    </source>
</evidence>
<accession>A0ABX2VBH8</accession>
<comment type="caution">
    <text evidence="6">The sequence shown here is derived from an EMBL/GenBank/DDBJ whole genome shotgun (WGS) entry which is preliminary data.</text>
</comment>
<keyword evidence="3 5" id="KW-1133">Transmembrane helix</keyword>
<evidence type="ECO:0000256" key="4">
    <source>
        <dbReference type="ARBA" id="ARBA00023136"/>
    </source>
</evidence>
<dbReference type="RefSeq" id="WP_028106413.1">
    <property type="nucleotide sequence ID" value="NZ_LVVL01000001.1"/>
</dbReference>
<protein>
    <submittedName>
        <fullName evidence="6">Holin</fullName>
    </submittedName>
</protein>
<organism evidence="6 7">
    <name type="scientific">Exiguobacterium undae</name>
    <dbReference type="NCBI Taxonomy" id="169177"/>
    <lineage>
        <taxon>Bacteria</taxon>
        <taxon>Bacillati</taxon>
        <taxon>Bacillota</taxon>
        <taxon>Bacilli</taxon>
        <taxon>Bacillales</taxon>
        <taxon>Bacillales Family XII. Incertae Sedis</taxon>
        <taxon>Exiguobacterium</taxon>
    </lineage>
</organism>
<comment type="subcellular location">
    <subcellularLocation>
        <location evidence="1">Membrane</location>
    </subcellularLocation>
</comment>
<feature type="transmembrane region" description="Helical" evidence="5">
    <location>
        <begin position="40"/>
        <end position="56"/>
    </location>
</feature>
<dbReference type="Pfam" id="PF04688">
    <property type="entry name" value="Holin_SPP1"/>
    <property type="match status" value="1"/>
</dbReference>
<evidence type="ECO:0000313" key="6">
    <source>
        <dbReference type="EMBL" id="OAN15588.1"/>
    </source>
</evidence>
<evidence type="ECO:0000313" key="7">
    <source>
        <dbReference type="Proteomes" id="UP000078447"/>
    </source>
</evidence>
<dbReference type="InterPro" id="IPR006479">
    <property type="entry name" value="Holin"/>
</dbReference>
<evidence type="ECO:0000256" key="3">
    <source>
        <dbReference type="ARBA" id="ARBA00022989"/>
    </source>
</evidence>
<gene>
    <name evidence="6" type="ORF">A3783_06530</name>
</gene>
<name>A0ABX2VBH8_9BACL</name>
<keyword evidence="4 5" id="KW-0472">Membrane</keyword>
<reference evidence="6 7" key="1">
    <citation type="submission" date="2016-03" db="EMBL/GenBank/DDBJ databases">
        <authorList>
            <person name="Cho S.-Y."/>
            <person name="Lim S."/>
            <person name="Kim H."/>
            <person name="Soh E.H."/>
            <person name="Moon J.S."/>
        </authorList>
    </citation>
    <scope>NUCLEOTIDE SEQUENCE [LARGE SCALE GENOMIC DNA]</scope>
    <source>
        <strain evidence="6 7">KCTC 3810</strain>
    </source>
</reference>
<evidence type="ECO:0000256" key="2">
    <source>
        <dbReference type="ARBA" id="ARBA00022692"/>
    </source>
</evidence>
<keyword evidence="2 5" id="KW-0812">Transmembrane</keyword>